<keyword evidence="2" id="KW-1185">Reference proteome</keyword>
<dbReference type="EMBL" id="CP011125">
    <property type="protein sequence ID" value="AKF05840.1"/>
    <property type="molecule type" value="Genomic_DNA"/>
</dbReference>
<reference evidence="1 2" key="1">
    <citation type="submission" date="2015-03" db="EMBL/GenBank/DDBJ databases">
        <title>Genome assembly of Sandaracinus amylolyticus DSM 53668.</title>
        <authorList>
            <person name="Sharma G."/>
            <person name="Subramanian S."/>
        </authorList>
    </citation>
    <scope>NUCLEOTIDE SEQUENCE [LARGE SCALE GENOMIC DNA]</scope>
    <source>
        <strain evidence="1 2">DSM 53668</strain>
    </source>
</reference>
<proteinExistence type="predicted"/>
<sequence>MSEPAILGKIRETLEATLAPRDAAHVLLDALAQWGARVPSEIEEIESFVAVSLRDALRARLGDAHTKRVMHAVEDVLATASAPTEEHTIPVDLSEIPDVWVDEETHDLPVLDAPVPVLVLAGRGGLAMRLAAALGPERIHARAAASAAAIDRALAGPPVVVITDASDVPAVEPEELFWRLSRLPSSVTAIVWGSDLVYGERVAELAARAGRAIACIRVVDGFDAVLDLVLARRAAAPRDDA</sequence>
<protein>
    <submittedName>
        <fullName evidence="1">Uncharacterized protein</fullName>
    </submittedName>
</protein>
<gene>
    <name evidence="1" type="ORF">DB32_002989</name>
</gene>
<accession>A0A0F6W2T7</accession>
<name>A0A0F6W2T7_9BACT</name>
<evidence type="ECO:0000313" key="2">
    <source>
        <dbReference type="Proteomes" id="UP000034883"/>
    </source>
</evidence>
<dbReference type="Proteomes" id="UP000034883">
    <property type="component" value="Chromosome"/>
</dbReference>
<dbReference type="RefSeq" id="WP_053233066.1">
    <property type="nucleotide sequence ID" value="NZ_CP011125.1"/>
</dbReference>
<dbReference type="KEGG" id="samy:DB32_002989"/>
<dbReference type="AlphaFoldDB" id="A0A0F6W2T7"/>
<dbReference type="STRING" id="927083.DB32_002989"/>
<evidence type="ECO:0000313" key="1">
    <source>
        <dbReference type="EMBL" id="AKF05840.1"/>
    </source>
</evidence>
<organism evidence="1 2">
    <name type="scientific">Sandaracinus amylolyticus</name>
    <dbReference type="NCBI Taxonomy" id="927083"/>
    <lineage>
        <taxon>Bacteria</taxon>
        <taxon>Pseudomonadati</taxon>
        <taxon>Myxococcota</taxon>
        <taxon>Polyangia</taxon>
        <taxon>Polyangiales</taxon>
        <taxon>Sandaracinaceae</taxon>
        <taxon>Sandaracinus</taxon>
    </lineage>
</organism>